<comment type="caution">
    <text evidence="3">The sequence shown here is derived from an EMBL/GenBank/DDBJ whole genome shotgun (WGS) entry which is preliminary data.</text>
</comment>
<name>A0A845L9V3_HELGE</name>
<dbReference type="InterPro" id="IPR038610">
    <property type="entry name" value="FliK-like_C_sf"/>
</dbReference>
<evidence type="ECO:0000313" key="4">
    <source>
        <dbReference type="Proteomes" id="UP000471031"/>
    </source>
</evidence>
<dbReference type="RefSeq" id="WP_161262080.1">
    <property type="nucleotide sequence ID" value="NZ_JAFBDC010000007.1"/>
</dbReference>
<feature type="region of interest" description="Disordered" evidence="1">
    <location>
        <begin position="236"/>
        <end position="312"/>
    </location>
</feature>
<gene>
    <name evidence="3" type="ORF">GTO89_10745</name>
</gene>
<proteinExistence type="predicted"/>
<evidence type="ECO:0000256" key="1">
    <source>
        <dbReference type="SAM" id="MobiDB-lite"/>
    </source>
</evidence>
<dbReference type="Pfam" id="PF02120">
    <property type="entry name" value="Flg_hook"/>
    <property type="match status" value="1"/>
</dbReference>
<dbReference type="EMBL" id="WXEX01000008">
    <property type="protein sequence ID" value="MZP43517.1"/>
    <property type="molecule type" value="Genomic_DNA"/>
</dbReference>
<keyword evidence="4" id="KW-1185">Reference proteome</keyword>
<evidence type="ECO:0000259" key="2">
    <source>
        <dbReference type="Pfam" id="PF02120"/>
    </source>
</evidence>
<feature type="compositionally biased region" description="Basic and acidic residues" evidence="1">
    <location>
        <begin position="362"/>
        <end position="377"/>
    </location>
</feature>
<organism evidence="3 4">
    <name type="scientific">Heliomicrobium gestii</name>
    <name type="common">Heliobacterium gestii</name>
    <dbReference type="NCBI Taxonomy" id="2699"/>
    <lineage>
        <taxon>Bacteria</taxon>
        <taxon>Bacillati</taxon>
        <taxon>Bacillota</taxon>
        <taxon>Clostridia</taxon>
        <taxon>Eubacteriales</taxon>
        <taxon>Heliobacteriaceae</taxon>
        <taxon>Heliomicrobium</taxon>
    </lineage>
</organism>
<dbReference type="OrthoDB" id="2078341at2"/>
<protein>
    <recommendedName>
        <fullName evidence="2">Flagellar hook-length control protein-like C-terminal domain-containing protein</fullName>
    </recommendedName>
</protein>
<evidence type="ECO:0000313" key="3">
    <source>
        <dbReference type="EMBL" id="MZP43517.1"/>
    </source>
</evidence>
<reference evidence="3 4" key="1">
    <citation type="submission" date="2020-01" db="EMBL/GenBank/DDBJ databases">
        <title>Whole genome sequence of Heliobacterium gestii DSM 11169.</title>
        <authorList>
            <person name="Kyndt J.A."/>
            <person name="Meyer T.E."/>
        </authorList>
    </citation>
    <scope>NUCLEOTIDE SEQUENCE [LARGE SCALE GENOMIC DNA]</scope>
    <source>
        <strain evidence="3 4">DSM 11169</strain>
    </source>
</reference>
<dbReference type="AlphaFoldDB" id="A0A845L9V3"/>
<feature type="domain" description="Flagellar hook-length control protein-like C-terminal" evidence="2">
    <location>
        <begin position="485"/>
        <end position="556"/>
    </location>
</feature>
<feature type="region of interest" description="Disordered" evidence="1">
    <location>
        <begin position="362"/>
        <end position="396"/>
    </location>
</feature>
<accession>A0A845L9V3</accession>
<dbReference type="Gene3D" id="3.30.750.140">
    <property type="match status" value="1"/>
</dbReference>
<sequence>MDISQVLLRALLSGMEQRNRTEGANWKVGSIVNGLVLEMLLKDTYAVNVEGKKLTLQSPFPLSPGEEIRLEVQGHDEGQVKARLLPPESRDAAADRAANLLKQAGIDDTPQNRMILKSLTASMLGLTRENFQQAARGMALLGKVDEQAAQTAAFALKTGTPMNAETLRMVQSAFAGTPLQGLQEWIHDAKKAMQVQGGAVPDALLQLEAELAQALPESDDPAEALAQKLARLLESQLPASGRDGRGDSLSGAAKALPSTETTNAAAMSPSGEPLDSVGKGQEKPVRLFVSDLSTGKEGAAASEESGDEGGNVKGRVLNGAEEMTEAGSKERSVKSALERFPIDRMTTEKAAAERPAIEKPVTDKATTEKKATVKAPEEGAAQGTTEGTAKDRGASLTQQISRAIREVESFFTNRGADIADSADLLARGGAIEERLAGHQVLQGLDKGTQGANDYLSFSIPYRLAGGKEGNGQLRVYKDGKNRTLDPENVRMALVLDTENLGFVTIELAVLRKEVQSRVTVAEPAVMEAGKSAWPDLQQAMAEQGFHLGGANWRVGAPVDLRPAPNDGNQVREPGRLNIRI</sequence>
<dbReference type="Proteomes" id="UP000471031">
    <property type="component" value="Unassembled WGS sequence"/>
</dbReference>
<dbReference type="InterPro" id="IPR021136">
    <property type="entry name" value="Flagellar_hook_control-like_C"/>
</dbReference>